<dbReference type="AlphaFoldDB" id="A0A7J9NJQ8"/>
<name>A0A7J9NJQ8_METMI</name>
<dbReference type="Pfam" id="PF09394">
    <property type="entry name" value="Inhibitor_I42"/>
    <property type="match status" value="1"/>
</dbReference>
<protein>
    <submittedName>
        <fullName evidence="4">Inhibitor of cysteine peptidase</fullName>
    </submittedName>
</protein>
<dbReference type="Pfam" id="PF09826">
    <property type="entry name" value="Beta_propel"/>
    <property type="match status" value="1"/>
</dbReference>
<organism evidence="4 5">
    <name type="scientific">Methanococcus maripaludis</name>
    <name type="common">Methanococcus deltae</name>
    <dbReference type="NCBI Taxonomy" id="39152"/>
    <lineage>
        <taxon>Archaea</taxon>
        <taxon>Methanobacteriati</taxon>
        <taxon>Methanobacteriota</taxon>
        <taxon>Methanomada group</taxon>
        <taxon>Methanococci</taxon>
        <taxon>Methanococcales</taxon>
        <taxon>Methanococcaceae</taxon>
        <taxon>Methanococcus</taxon>
    </lineage>
</organism>
<dbReference type="Proteomes" id="UP000563838">
    <property type="component" value="Unassembled WGS sequence"/>
</dbReference>
<dbReference type="PANTHER" id="PTHR36530:SF1">
    <property type="entry name" value="AMOEBIASIN-1"/>
    <property type="match status" value="1"/>
</dbReference>
<sequence>MNRNIIIIILGLILATSAVFLTYNPENDSGISYTGDFDMVPADSEGNFNNFLKLASDSGYYYGSGNIAVKEDITYATANEDSLRDSGYSDARYSETNVQVVGVDESDIVKTNGKYIFYTTQSPAWVNYYGGQSTYVIDALPPETAQVIGNITEGGNLYLEGDNLVVITYDGIKNYNISNPKVPELVWAKDLNGSYVDSRLIDGELYIIIQEYGITGPIIWNNVRIGYDDIYLPVIPEIIRQNFETTYIISSINVESGEIENTAALVGSYSNTIYVSEENIYFAYELDYDEDKLMMKFVAENADKYFPKEVTDKLDRVFSNTDFGDSAKYLQMTEILEDYIKTLSSEEMNNLENEIENDYEIYLKEHWEELEGTGIAKISLDDFKVTSGKVPGTILNSFSMDEYEGNLRIATTIGNDWRFRDIQTNNIYVFDENMDVIGKVTGLEEGERIYSARFMGDKAYVVTYKETDPLLVIDLEDPKNPELLGELKIPGYSTYLHPIGNNKLIGIGKDDSNMVKISLFDATDLENPKELSKYSLNEYWSAALYEHHAFLWDAEKEILVLPAGSHAYAFEVKESGIKMVKDDVFKDYSVLRSLYIGDYLYTFSNYEIHVIDENTWKTVKTINLPKYEYPYLEPYIEPVEDFTDVEIETINEKVAIGENISIKLDENPTTGYTWNYSISDDDKIELLSDEYIEDETDDGIVGAGGVHEWTFNATESGEVEITFDYYRSWEGVEGSINTIIYKITVE</sequence>
<evidence type="ECO:0000256" key="2">
    <source>
        <dbReference type="ARBA" id="ARBA00022704"/>
    </source>
</evidence>
<dbReference type="InterPro" id="IPR018990">
    <property type="entry name" value="Prot_inh_I42_chagasin"/>
</dbReference>
<comment type="caution">
    <text evidence="4">The sequence shown here is derived from an EMBL/GenBank/DDBJ whole genome shotgun (WGS) entry which is preliminary data.</text>
</comment>
<dbReference type="SUPFAM" id="SSF141066">
    <property type="entry name" value="ICP-like"/>
    <property type="match status" value="1"/>
</dbReference>
<dbReference type="InterPro" id="IPR036331">
    <property type="entry name" value="Chagasin-like_sf"/>
</dbReference>
<dbReference type="EMBL" id="JACDUI010000003">
    <property type="protein sequence ID" value="MBA2841164.1"/>
    <property type="molecule type" value="Genomic_DNA"/>
</dbReference>
<dbReference type="InterPro" id="IPR011048">
    <property type="entry name" value="Haem_d1_sf"/>
</dbReference>
<accession>A0A7J9NJQ8</accession>
<evidence type="ECO:0000259" key="3">
    <source>
        <dbReference type="Pfam" id="PF09394"/>
    </source>
</evidence>
<reference evidence="4 5" key="1">
    <citation type="submission" date="2020-07" db="EMBL/GenBank/DDBJ databases">
        <title>Genomic Encyclopedia of Type Strains, Phase IV (KMG-V): Genome sequencing to study the core and pangenomes of soil and plant-associated prokaryotes.</title>
        <authorList>
            <person name="Whitman W."/>
        </authorList>
    </citation>
    <scope>NUCLEOTIDE SEQUENCE [LARGE SCALE GENOMIC DNA]</scope>
    <source>
        <strain evidence="4 5">A4</strain>
    </source>
</reference>
<dbReference type="InterPro" id="IPR019198">
    <property type="entry name" value="Beta_propeller_containing"/>
</dbReference>
<dbReference type="PANTHER" id="PTHR36530">
    <property type="entry name" value="INHIBITOR OF CYSTEINE PEPTIDASE"/>
    <property type="match status" value="1"/>
</dbReference>
<keyword evidence="2" id="KW-0789">Thiol protease inhibitor</keyword>
<dbReference type="GO" id="GO:0004869">
    <property type="term" value="F:cysteine-type endopeptidase inhibitor activity"/>
    <property type="evidence" value="ECO:0007669"/>
    <property type="project" value="UniProtKB-KW"/>
</dbReference>
<evidence type="ECO:0000313" key="4">
    <source>
        <dbReference type="EMBL" id="MBA2841164.1"/>
    </source>
</evidence>
<dbReference type="InterPro" id="IPR052781">
    <property type="entry name" value="Cys_protease_inhibitor_I42"/>
</dbReference>
<proteinExistence type="predicted"/>
<keyword evidence="1" id="KW-0646">Protease inhibitor</keyword>
<evidence type="ECO:0000256" key="1">
    <source>
        <dbReference type="ARBA" id="ARBA00022690"/>
    </source>
</evidence>
<dbReference type="SUPFAM" id="SSF51004">
    <property type="entry name" value="C-terminal (heme d1) domain of cytochrome cd1-nitrite reductase"/>
    <property type="match status" value="1"/>
</dbReference>
<evidence type="ECO:0000313" key="5">
    <source>
        <dbReference type="Proteomes" id="UP000563838"/>
    </source>
</evidence>
<dbReference type="Gene3D" id="2.60.40.2020">
    <property type="match status" value="1"/>
</dbReference>
<gene>
    <name evidence="4" type="ORF">HNP87_001713</name>
</gene>
<feature type="domain" description="Proteinase inhibitor I42 chagasin" evidence="3">
    <location>
        <begin position="654"/>
        <end position="742"/>
    </location>
</feature>
<dbReference type="RefSeq" id="WP_181489168.1">
    <property type="nucleotide sequence ID" value="NZ_JACDUI010000003.1"/>
</dbReference>